<dbReference type="Gene3D" id="3.90.180.10">
    <property type="entry name" value="Medium-chain alcohol dehydrogenases, catalytic domain"/>
    <property type="match status" value="1"/>
</dbReference>
<dbReference type="InterPro" id="IPR036291">
    <property type="entry name" value="NAD(P)-bd_dom_sf"/>
</dbReference>
<accession>X1H4G1</accession>
<gene>
    <name evidence="3" type="ORF">S03H2_46507</name>
</gene>
<organism evidence="3">
    <name type="scientific">marine sediment metagenome</name>
    <dbReference type="NCBI Taxonomy" id="412755"/>
    <lineage>
        <taxon>unclassified sequences</taxon>
        <taxon>metagenomes</taxon>
        <taxon>ecological metagenomes</taxon>
    </lineage>
</organism>
<dbReference type="EMBL" id="BARU01029207">
    <property type="protein sequence ID" value="GAH64307.1"/>
    <property type="molecule type" value="Genomic_DNA"/>
</dbReference>
<dbReference type="InterPro" id="IPR013149">
    <property type="entry name" value="ADH-like_C"/>
</dbReference>
<keyword evidence="1" id="KW-0560">Oxidoreductase</keyword>
<feature type="domain" description="Alcohol dehydrogenase-like C-terminal" evidence="2">
    <location>
        <begin position="1"/>
        <end position="102"/>
    </location>
</feature>
<evidence type="ECO:0000313" key="3">
    <source>
        <dbReference type="EMBL" id="GAH64307.1"/>
    </source>
</evidence>
<dbReference type="Gene3D" id="3.40.50.720">
    <property type="entry name" value="NAD(P)-binding Rossmann-like Domain"/>
    <property type="match status" value="1"/>
</dbReference>
<evidence type="ECO:0000259" key="2">
    <source>
        <dbReference type="Pfam" id="PF00107"/>
    </source>
</evidence>
<protein>
    <recommendedName>
        <fullName evidence="2">Alcohol dehydrogenase-like C-terminal domain-containing protein</fullName>
    </recommendedName>
</protein>
<sequence>MAKEFGADHLVNAAEATPEERISIVKDLTHGRGPDVIVDCVGSPEVFIEGLEMLSNGGIFIEEGAFVETGMAKVSPHRHILAKNARLLGMVNHAFTGYYPSMKLMQKYGKYFPFEKIVT</sequence>
<dbReference type="PANTHER" id="PTHR43401">
    <property type="entry name" value="L-THREONINE 3-DEHYDROGENASE"/>
    <property type="match status" value="1"/>
</dbReference>
<dbReference type="Pfam" id="PF00107">
    <property type="entry name" value="ADH_zinc_N"/>
    <property type="match status" value="1"/>
</dbReference>
<proteinExistence type="predicted"/>
<dbReference type="SUPFAM" id="SSF51735">
    <property type="entry name" value="NAD(P)-binding Rossmann-fold domains"/>
    <property type="match status" value="1"/>
</dbReference>
<comment type="caution">
    <text evidence="3">The sequence shown here is derived from an EMBL/GenBank/DDBJ whole genome shotgun (WGS) entry which is preliminary data.</text>
</comment>
<reference evidence="3" key="1">
    <citation type="journal article" date="2014" name="Front. Microbiol.">
        <title>High frequency of phylogenetically diverse reductive dehalogenase-homologous genes in deep subseafloor sedimentary metagenomes.</title>
        <authorList>
            <person name="Kawai M."/>
            <person name="Futagami T."/>
            <person name="Toyoda A."/>
            <person name="Takaki Y."/>
            <person name="Nishi S."/>
            <person name="Hori S."/>
            <person name="Arai W."/>
            <person name="Tsubouchi T."/>
            <person name="Morono Y."/>
            <person name="Uchiyama I."/>
            <person name="Ito T."/>
            <person name="Fujiyama A."/>
            <person name="Inagaki F."/>
            <person name="Takami H."/>
        </authorList>
    </citation>
    <scope>NUCLEOTIDE SEQUENCE</scope>
    <source>
        <strain evidence="3">Expedition CK06-06</strain>
    </source>
</reference>
<evidence type="ECO:0000256" key="1">
    <source>
        <dbReference type="ARBA" id="ARBA00023002"/>
    </source>
</evidence>
<dbReference type="AlphaFoldDB" id="X1H4G1"/>
<name>X1H4G1_9ZZZZ</name>
<dbReference type="InterPro" id="IPR050129">
    <property type="entry name" value="Zn_alcohol_dh"/>
</dbReference>
<feature type="non-terminal residue" evidence="3">
    <location>
        <position position="119"/>
    </location>
</feature>
<dbReference type="GO" id="GO:0016491">
    <property type="term" value="F:oxidoreductase activity"/>
    <property type="evidence" value="ECO:0007669"/>
    <property type="project" value="UniProtKB-KW"/>
</dbReference>